<keyword evidence="10 12" id="KW-0443">Lipid metabolism</keyword>
<dbReference type="PANTHER" id="PTHR33694:SF1">
    <property type="entry name" value="UDP-3-O-ACYL-N-ACETYLGLUCOSAMINE DEACETYLASE 1, MITOCHONDRIAL-RELATED"/>
    <property type="match status" value="1"/>
</dbReference>
<feature type="active site" description="Proton donor" evidence="12">
    <location>
        <position position="273"/>
    </location>
</feature>
<feature type="binding site" evidence="12">
    <location>
        <position position="89"/>
    </location>
    <ligand>
        <name>Zn(2+)</name>
        <dbReference type="ChEBI" id="CHEBI:29105"/>
    </ligand>
</feature>
<dbReference type="PATRIC" id="fig|1385369.3.peg.5378"/>
<keyword evidence="13" id="KW-0808">Transferase</keyword>
<dbReference type="UniPathway" id="UPA00359">
    <property type="reaction ID" value="UER00478"/>
</dbReference>
<keyword evidence="8 12" id="KW-0378">Hydrolase</keyword>
<feature type="binding site" evidence="12">
    <location>
        <position position="246"/>
    </location>
    <ligand>
        <name>Zn(2+)</name>
        <dbReference type="ChEBI" id="CHEBI:29105"/>
    </ligand>
</feature>
<keyword evidence="13" id="KW-0012">Acyltransferase</keyword>
<comment type="cofactor">
    <cofactor evidence="1 12">
        <name>Zn(2+)</name>
        <dbReference type="ChEBI" id="CHEBI:29105"/>
    </cofactor>
</comment>
<protein>
    <recommendedName>
        <fullName evidence="4 12">UDP-3-O-acyl-N-acetylglucosamine deacetylase</fullName>
        <shortName evidence="12">UDP-3-O-acyl-GlcNAc deacetylase</shortName>
        <ecNumber evidence="4 12">3.5.1.108</ecNumber>
    </recommendedName>
    <alternativeName>
        <fullName evidence="12">UDP-3-O-[R-3-hydroxymyristoyl]-N-acetylglucosamine deacetylase</fullName>
    </alternativeName>
</protein>
<evidence type="ECO:0000256" key="5">
    <source>
        <dbReference type="ARBA" id="ARBA00022516"/>
    </source>
</evidence>
<evidence type="ECO:0000256" key="8">
    <source>
        <dbReference type="ARBA" id="ARBA00022801"/>
    </source>
</evidence>
<dbReference type="Gene3D" id="3.30.1700.10">
    <property type="entry name" value="lpxc deacetylase, domain 2"/>
    <property type="match status" value="1"/>
</dbReference>
<proteinExistence type="inferred from homology"/>
<evidence type="ECO:0000313" key="14">
    <source>
        <dbReference type="Proteomes" id="UP000019486"/>
    </source>
</evidence>
<comment type="pathway">
    <text evidence="3 12">Glycolipid biosynthesis; lipid IV(A) biosynthesis; lipid IV(A) from (3R)-3-hydroxytetradecanoyl-[acyl-carrier-protein] and UDP-N-acetyl-alpha-D-glucosamine: step 2/6.</text>
</comment>
<dbReference type="GO" id="GO:0046872">
    <property type="term" value="F:metal ion binding"/>
    <property type="evidence" value="ECO:0007669"/>
    <property type="project" value="UniProtKB-KW"/>
</dbReference>
<dbReference type="STRING" id="1385369.N825_17000"/>
<gene>
    <name evidence="12" type="primary">lpxC</name>
    <name evidence="13" type="ORF">N825_17000</name>
</gene>
<evidence type="ECO:0000256" key="12">
    <source>
        <dbReference type="HAMAP-Rule" id="MF_00388"/>
    </source>
</evidence>
<dbReference type="NCBIfam" id="TIGR00325">
    <property type="entry name" value="lpxC"/>
    <property type="match status" value="1"/>
</dbReference>
<keyword evidence="6 12" id="KW-0441">Lipid A biosynthesis</keyword>
<dbReference type="InterPro" id="IPR004463">
    <property type="entry name" value="UDP-acyl_GlcNac_deAcase"/>
</dbReference>
<keyword evidence="7 12" id="KW-0479">Metal-binding</keyword>
<dbReference type="EC" id="3.5.1.108" evidence="4 12"/>
<dbReference type="AlphaFoldDB" id="W9H1A8"/>
<dbReference type="Gene3D" id="3.30.230.20">
    <property type="entry name" value="lpxc deacetylase, domain 1"/>
    <property type="match status" value="1"/>
</dbReference>
<dbReference type="SUPFAM" id="SSF54211">
    <property type="entry name" value="Ribosomal protein S5 domain 2-like"/>
    <property type="match status" value="2"/>
</dbReference>
<evidence type="ECO:0000256" key="7">
    <source>
        <dbReference type="ARBA" id="ARBA00022723"/>
    </source>
</evidence>
<keyword evidence="5 12" id="KW-0444">Lipid biosynthesis</keyword>
<keyword evidence="14" id="KW-1185">Reference proteome</keyword>
<feature type="binding site" evidence="12">
    <location>
        <position position="250"/>
    </location>
    <ligand>
        <name>Zn(2+)</name>
        <dbReference type="ChEBI" id="CHEBI:29105"/>
    </ligand>
</feature>
<dbReference type="HAMAP" id="MF_00388">
    <property type="entry name" value="LpxC"/>
    <property type="match status" value="1"/>
</dbReference>
<comment type="catalytic activity">
    <reaction evidence="11 12">
        <text>a UDP-3-O-[(3R)-3-hydroxyacyl]-N-acetyl-alpha-D-glucosamine + H2O = a UDP-3-O-[(3R)-3-hydroxyacyl]-alpha-D-glucosamine + acetate</text>
        <dbReference type="Rhea" id="RHEA:67816"/>
        <dbReference type="ChEBI" id="CHEBI:15377"/>
        <dbReference type="ChEBI" id="CHEBI:30089"/>
        <dbReference type="ChEBI" id="CHEBI:137740"/>
        <dbReference type="ChEBI" id="CHEBI:173225"/>
        <dbReference type="EC" id="3.5.1.108"/>
    </reaction>
</comment>
<evidence type="ECO:0000256" key="4">
    <source>
        <dbReference type="ARBA" id="ARBA00012745"/>
    </source>
</evidence>
<reference evidence="13 14" key="1">
    <citation type="submission" date="2013-08" db="EMBL/GenBank/DDBJ databases">
        <title>The genome sequence of Skermanella stibiiresistens.</title>
        <authorList>
            <person name="Zhu W."/>
            <person name="Wang G."/>
        </authorList>
    </citation>
    <scope>NUCLEOTIDE SEQUENCE [LARGE SCALE GENOMIC DNA]</scope>
    <source>
        <strain evidence="13 14">SB22</strain>
    </source>
</reference>
<comment type="caution">
    <text evidence="13">The sequence shown here is derived from an EMBL/GenBank/DDBJ whole genome shotgun (WGS) entry which is preliminary data.</text>
</comment>
<evidence type="ECO:0000256" key="1">
    <source>
        <dbReference type="ARBA" id="ARBA00001947"/>
    </source>
</evidence>
<organism evidence="13 14">
    <name type="scientific">Skermanella stibiiresistens SB22</name>
    <dbReference type="NCBI Taxonomy" id="1385369"/>
    <lineage>
        <taxon>Bacteria</taxon>
        <taxon>Pseudomonadati</taxon>
        <taxon>Pseudomonadota</taxon>
        <taxon>Alphaproteobacteria</taxon>
        <taxon>Rhodospirillales</taxon>
        <taxon>Azospirillaceae</taxon>
        <taxon>Skermanella</taxon>
    </lineage>
</organism>
<name>W9H1A8_9PROT</name>
<evidence type="ECO:0000256" key="11">
    <source>
        <dbReference type="ARBA" id="ARBA00024535"/>
    </source>
</evidence>
<dbReference type="InterPro" id="IPR020568">
    <property type="entry name" value="Ribosomal_Su5_D2-typ_SF"/>
</dbReference>
<comment type="similarity">
    <text evidence="12">Belongs to the LpxC family.</text>
</comment>
<dbReference type="GO" id="GO:0016020">
    <property type="term" value="C:membrane"/>
    <property type="evidence" value="ECO:0007669"/>
    <property type="project" value="GOC"/>
</dbReference>
<dbReference type="Proteomes" id="UP000019486">
    <property type="component" value="Unassembled WGS sequence"/>
</dbReference>
<sequence>MSEQSQNNEMTFQQTLKNPINCTGIGLHSGSKVSMCLKPSDVNTGIVFVRTDQPADRATVRADWDRVTDTRLCTLISNDAGVTIGTIEHLMAALRGCGIDNAVIELNGPEVPIMDGSSAPFVFLIECAGIQQQDKPRRFIKILKQVTVGDGTKFATLTPSPVTGFSFEIDFASAAIARQEGYVKLGNGAFKAELARARTFGFLQEVDQMRKLGLARGGSLDNAIVINGDKVLNEGGLRFTDEFVRHKILDSIGDLYLAGAPIIGHFHGCRSGHALNNQLLRALFADETAWTYVDADEIGAFPADWMAVEKVAAVA</sequence>
<dbReference type="GO" id="GO:0016746">
    <property type="term" value="F:acyltransferase activity"/>
    <property type="evidence" value="ECO:0007669"/>
    <property type="project" value="UniProtKB-KW"/>
</dbReference>
<evidence type="ECO:0000256" key="9">
    <source>
        <dbReference type="ARBA" id="ARBA00022833"/>
    </source>
</evidence>
<evidence type="ECO:0000313" key="13">
    <source>
        <dbReference type="EMBL" id="EWY37533.1"/>
    </source>
</evidence>
<accession>W9H1A8</accession>
<evidence type="ECO:0000256" key="3">
    <source>
        <dbReference type="ARBA" id="ARBA00005002"/>
    </source>
</evidence>
<keyword evidence="9 12" id="KW-0862">Zinc</keyword>
<dbReference type="PANTHER" id="PTHR33694">
    <property type="entry name" value="UDP-3-O-ACYL-N-ACETYLGLUCOSAMINE DEACETYLASE 1, MITOCHONDRIAL-RELATED"/>
    <property type="match status" value="1"/>
</dbReference>
<evidence type="ECO:0000256" key="10">
    <source>
        <dbReference type="ARBA" id="ARBA00023098"/>
    </source>
</evidence>
<dbReference type="Pfam" id="PF03331">
    <property type="entry name" value="LpxC"/>
    <property type="match status" value="1"/>
</dbReference>
<evidence type="ECO:0000256" key="2">
    <source>
        <dbReference type="ARBA" id="ARBA00002923"/>
    </source>
</evidence>
<dbReference type="GO" id="GO:0009245">
    <property type="term" value="P:lipid A biosynthetic process"/>
    <property type="evidence" value="ECO:0007669"/>
    <property type="project" value="UniProtKB-UniRule"/>
</dbReference>
<comment type="function">
    <text evidence="2 12">Catalyzes the hydrolysis of UDP-3-O-myristoyl-N-acetylglucosamine to form UDP-3-O-myristoylglucosamine and acetate, the committed step in lipid A biosynthesis.</text>
</comment>
<evidence type="ECO:0000256" key="6">
    <source>
        <dbReference type="ARBA" id="ARBA00022556"/>
    </source>
</evidence>
<dbReference type="InterPro" id="IPR015870">
    <property type="entry name" value="UDP-acyl_N-AcGlcN_deAcase_N"/>
</dbReference>
<dbReference type="EMBL" id="AVFL01000025">
    <property type="protein sequence ID" value="EWY37533.1"/>
    <property type="molecule type" value="Genomic_DNA"/>
</dbReference>
<dbReference type="GO" id="GO:0103117">
    <property type="term" value="F:UDP-3-O-acyl-N-acetylglucosamine deacetylase activity"/>
    <property type="evidence" value="ECO:0007669"/>
    <property type="project" value="UniProtKB-UniRule"/>
</dbReference>
<dbReference type="InterPro" id="IPR011334">
    <property type="entry name" value="UDP-acyl_GlcNac_deAcase_C"/>
</dbReference>